<name>A0A7M1AWM7_9BACT</name>
<dbReference type="RefSeq" id="WP_193113168.1">
    <property type="nucleotide sequence ID" value="NZ_CP041165.1"/>
</dbReference>
<keyword evidence="1 2" id="KW-0732">Signal</keyword>
<reference evidence="4 5" key="1">
    <citation type="submission" date="2019-06" db="EMBL/GenBank/DDBJ databases">
        <title>Sulfurimonas gotlandica sp. nov., a chemoautotrophic and psychrotolerant epsilonproteobacterium isolated from a pelagic redoxcline, and an emended description of the genus Sulfurimonas.</title>
        <authorList>
            <person name="Wang S."/>
            <person name="Jiang L."/>
            <person name="Shao Z."/>
        </authorList>
    </citation>
    <scope>NUCLEOTIDE SEQUENCE [LARGE SCALE GENOMIC DNA]</scope>
    <source>
        <strain evidence="4 5">B2</strain>
    </source>
</reference>
<feature type="signal peptide" evidence="2">
    <location>
        <begin position="1"/>
        <end position="21"/>
    </location>
</feature>
<keyword evidence="5" id="KW-1185">Reference proteome</keyword>
<dbReference type="AlphaFoldDB" id="A0A7M1AWM7"/>
<feature type="chain" id="PRO_5032844191" evidence="2">
    <location>
        <begin position="22"/>
        <end position="187"/>
    </location>
</feature>
<protein>
    <submittedName>
        <fullName evidence="4">Porin family protein</fullName>
    </submittedName>
</protein>
<dbReference type="Gene3D" id="2.40.160.20">
    <property type="match status" value="1"/>
</dbReference>
<gene>
    <name evidence="4" type="ORF">FJR03_08915</name>
</gene>
<dbReference type="Proteomes" id="UP000593910">
    <property type="component" value="Chromosome"/>
</dbReference>
<dbReference type="Pfam" id="PF13505">
    <property type="entry name" value="OMP_b-brl"/>
    <property type="match status" value="1"/>
</dbReference>
<evidence type="ECO:0000256" key="2">
    <source>
        <dbReference type="SAM" id="SignalP"/>
    </source>
</evidence>
<feature type="domain" description="Outer membrane protein beta-barrel" evidence="3">
    <location>
        <begin position="12"/>
        <end position="187"/>
    </location>
</feature>
<proteinExistence type="predicted"/>
<evidence type="ECO:0000259" key="3">
    <source>
        <dbReference type="Pfam" id="PF13505"/>
    </source>
</evidence>
<dbReference type="InterPro" id="IPR027385">
    <property type="entry name" value="Beta-barrel_OMP"/>
</dbReference>
<sequence length="187" mass="20588">MVKKILLASSAFAICASTIMAEEHHHAKSGEFYLVAKALYTTGETLKEGTDVTLEGKAGRGIGIDIGYTLPYHFAIELDTSYSRNNVTEDDGVEIVDAVAKYWTYAADVTYTYPVTHSIGIMGKIGYEFEHEKIDELGVNLNDNGMVYGGGIEYHINEHYEALVEYEGSTIDSVRGSSVYAGIKYIF</sequence>
<dbReference type="EMBL" id="CP041165">
    <property type="protein sequence ID" value="QOP41847.1"/>
    <property type="molecule type" value="Genomic_DNA"/>
</dbReference>
<evidence type="ECO:0000313" key="4">
    <source>
        <dbReference type="EMBL" id="QOP41847.1"/>
    </source>
</evidence>
<dbReference type="KEGG" id="smax:FJR03_08915"/>
<evidence type="ECO:0000256" key="1">
    <source>
        <dbReference type="ARBA" id="ARBA00022729"/>
    </source>
</evidence>
<evidence type="ECO:0000313" key="5">
    <source>
        <dbReference type="Proteomes" id="UP000593910"/>
    </source>
</evidence>
<dbReference type="SUPFAM" id="SSF56925">
    <property type="entry name" value="OMPA-like"/>
    <property type="match status" value="1"/>
</dbReference>
<organism evidence="4 5">
    <name type="scientific">Sulfurimonas marina</name>
    <dbReference type="NCBI Taxonomy" id="2590551"/>
    <lineage>
        <taxon>Bacteria</taxon>
        <taxon>Pseudomonadati</taxon>
        <taxon>Campylobacterota</taxon>
        <taxon>Epsilonproteobacteria</taxon>
        <taxon>Campylobacterales</taxon>
        <taxon>Sulfurimonadaceae</taxon>
        <taxon>Sulfurimonas</taxon>
    </lineage>
</organism>
<accession>A0A7M1AWM7</accession>
<dbReference type="InterPro" id="IPR011250">
    <property type="entry name" value="OMP/PagP_B-barrel"/>
</dbReference>